<sequence>MKNNQSRSILGIPLYSGIRTRKKMGFDTKNPNFYHVRRSDFRSPVCNMNCEEGTYRKRGSTGVQNSSIVARNFGRFRSDKQIRCVKCRKWETDLGKWNEYWVVNKSFPKHMTGNKNMLINQGYVVKFDGDVCHVYGIFEDENPCESDGMMYEYVKGVGYVNLDDVCFNPIVIDSFEGCYLFFEMFEEPNYVVKYKRQLQSQIDEVIEWFFKRIGQPDSKRYPPMLPNGEEVEFLDLYMFVKPDGGYNRINDEKWEEIDQYMGISTPYAVNLKPIFVGYLKLFLFFYDRFKLEGKGVLDACIKTLKEIKERYKELNVMEEQIGNFDAVNVGENVSGSAAVFDAIHEGKDVKEVQITSQDGNIDNEKDFVEDLDDFVVIKDEEPPNEV</sequence>
<accession>A0A5N6M7X6</accession>
<proteinExistence type="predicted"/>
<name>A0A5N6M7X6_9ASTR</name>
<keyword evidence="3" id="KW-1185">Reference proteome</keyword>
<dbReference type="PROSITE" id="PS51011">
    <property type="entry name" value="ARID"/>
    <property type="match status" value="1"/>
</dbReference>
<dbReference type="Gene3D" id="1.10.150.60">
    <property type="entry name" value="ARID DNA-binding domain"/>
    <property type="match status" value="1"/>
</dbReference>
<organism evidence="2 3">
    <name type="scientific">Mikania micrantha</name>
    <name type="common">bitter vine</name>
    <dbReference type="NCBI Taxonomy" id="192012"/>
    <lineage>
        <taxon>Eukaryota</taxon>
        <taxon>Viridiplantae</taxon>
        <taxon>Streptophyta</taxon>
        <taxon>Embryophyta</taxon>
        <taxon>Tracheophyta</taxon>
        <taxon>Spermatophyta</taxon>
        <taxon>Magnoliopsida</taxon>
        <taxon>eudicotyledons</taxon>
        <taxon>Gunneridae</taxon>
        <taxon>Pentapetalae</taxon>
        <taxon>asterids</taxon>
        <taxon>campanulids</taxon>
        <taxon>Asterales</taxon>
        <taxon>Asteraceae</taxon>
        <taxon>Asteroideae</taxon>
        <taxon>Heliantheae alliance</taxon>
        <taxon>Eupatorieae</taxon>
        <taxon>Mikania</taxon>
    </lineage>
</organism>
<dbReference type="InterPro" id="IPR036431">
    <property type="entry name" value="ARID_dom_sf"/>
</dbReference>
<dbReference type="PANTHER" id="PTHR46410">
    <property type="entry name" value="AT-RICH INTERACTIVE DOMAIN-CONTAINING PROTEIN 2"/>
    <property type="match status" value="1"/>
</dbReference>
<dbReference type="EMBL" id="SZYD01000016">
    <property type="protein sequence ID" value="KAD3336710.1"/>
    <property type="molecule type" value="Genomic_DNA"/>
</dbReference>
<reference evidence="2 3" key="1">
    <citation type="submission" date="2019-05" db="EMBL/GenBank/DDBJ databases">
        <title>Mikania micrantha, genome provides insights into the molecular mechanism of rapid growth.</title>
        <authorList>
            <person name="Liu B."/>
        </authorList>
    </citation>
    <scope>NUCLEOTIDE SEQUENCE [LARGE SCALE GENOMIC DNA]</scope>
    <source>
        <strain evidence="2">NLD-2019</strain>
        <tissue evidence="2">Leaf</tissue>
    </source>
</reference>
<dbReference type="OrthoDB" id="1831032at2759"/>
<dbReference type="Proteomes" id="UP000326396">
    <property type="component" value="Linkage Group LG6"/>
</dbReference>
<feature type="domain" description="ARID" evidence="1">
    <location>
        <begin position="196"/>
        <end position="287"/>
    </location>
</feature>
<gene>
    <name evidence="2" type="ORF">E3N88_32229</name>
</gene>
<dbReference type="PANTHER" id="PTHR46410:SF26">
    <property type="entry name" value="BULB-TYPE LECTIN DOMAIN-CONTAINING PROTEIN-RELATED"/>
    <property type="match status" value="1"/>
</dbReference>
<evidence type="ECO:0000259" key="1">
    <source>
        <dbReference type="PROSITE" id="PS51011"/>
    </source>
</evidence>
<evidence type="ECO:0000313" key="2">
    <source>
        <dbReference type="EMBL" id="KAD3336710.1"/>
    </source>
</evidence>
<dbReference type="GO" id="GO:0003677">
    <property type="term" value="F:DNA binding"/>
    <property type="evidence" value="ECO:0007669"/>
    <property type="project" value="InterPro"/>
</dbReference>
<comment type="caution">
    <text evidence="2">The sequence shown here is derived from an EMBL/GenBank/DDBJ whole genome shotgun (WGS) entry which is preliminary data.</text>
</comment>
<dbReference type="InterPro" id="IPR001606">
    <property type="entry name" value="ARID_dom"/>
</dbReference>
<evidence type="ECO:0000313" key="3">
    <source>
        <dbReference type="Proteomes" id="UP000326396"/>
    </source>
</evidence>
<dbReference type="Pfam" id="PF01388">
    <property type="entry name" value="ARID"/>
    <property type="match status" value="1"/>
</dbReference>
<dbReference type="AlphaFoldDB" id="A0A5N6M7X6"/>
<dbReference type="SUPFAM" id="SSF46774">
    <property type="entry name" value="ARID-like"/>
    <property type="match status" value="1"/>
</dbReference>
<protein>
    <recommendedName>
        <fullName evidence="1">ARID domain-containing protein</fullName>
    </recommendedName>
</protein>